<sequence length="258" mass="27566">MYVEDSAEVLDRCRCIPFDNPQIARARSRGCWSSWPVLIPHRHNTSYIITFFSFVPAMQPAKDAPDLAAFDSSIPVGPDLSGEIFYMHFEPLSPLSIAIITAASIAIALFLAFYFYPIVCKRFPREAGGANDLRTSAHRRSRSLFAWPARARTSADLPTSQLLVRRGRPNLALAPVRASFLFAAGKLLPTPSTSASASSTDSSSSGYGEKGPATPARAAVAVVVAPAEVQSQEATNRSPSKHAQGGGTAGEGEKGEAN</sequence>
<evidence type="ECO:0000313" key="1">
    <source>
        <dbReference type="EMBL" id="KAI0064212.1"/>
    </source>
</evidence>
<gene>
    <name evidence="1" type="ORF">BV25DRAFT_293615</name>
</gene>
<reference evidence="1" key="1">
    <citation type="submission" date="2021-03" db="EMBL/GenBank/DDBJ databases">
        <authorList>
            <consortium name="DOE Joint Genome Institute"/>
            <person name="Ahrendt S."/>
            <person name="Looney B.P."/>
            <person name="Miyauchi S."/>
            <person name="Morin E."/>
            <person name="Drula E."/>
            <person name="Courty P.E."/>
            <person name="Chicoki N."/>
            <person name="Fauchery L."/>
            <person name="Kohler A."/>
            <person name="Kuo A."/>
            <person name="Labutti K."/>
            <person name="Pangilinan J."/>
            <person name="Lipzen A."/>
            <person name="Riley R."/>
            <person name="Andreopoulos W."/>
            <person name="He G."/>
            <person name="Johnson J."/>
            <person name="Barry K.W."/>
            <person name="Grigoriev I.V."/>
            <person name="Nagy L."/>
            <person name="Hibbett D."/>
            <person name="Henrissat B."/>
            <person name="Matheny P.B."/>
            <person name="Labbe J."/>
            <person name="Martin F."/>
        </authorList>
    </citation>
    <scope>NUCLEOTIDE SEQUENCE</scope>
    <source>
        <strain evidence="1">HHB10654</strain>
    </source>
</reference>
<evidence type="ECO:0000313" key="2">
    <source>
        <dbReference type="Proteomes" id="UP000814140"/>
    </source>
</evidence>
<protein>
    <submittedName>
        <fullName evidence="1">Uncharacterized protein</fullName>
    </submittedName>
</protein>
<proteinExistence type="predicted"/>
<name>A0ACB8T712_9AGAM</name>
<dbReference type="Proteomes" id="UP000814140">
    <property type="component" value="Unassembled WGS sequence"/>
</dbReference>
<dbReference type="EMBL" id="MU277199">
    <property type="protein sequence ID" value="KAI0064212.1"/>
    <property type="molecule type" value="Genomic_DNA"/>
</dbReference>
<keyword evidence="2" id="KW-1185">Reference proteome</keyword>
<accession>A0ACB8T712</accession>
<comment type="caution">
    <text evidence="1">The sequence shown here is derived from an EMBL/GenBank/DDBJ whole genome shotgun (WGS) entry which is preliminary data.</text>
</comment>
<organism evidence="1 2">
    <name type="scientific">Artomyces pyxidatus</name>
    <dbReference type="NCBI Taxonomy" id="48021"/>
    <lineage>
        <taxon>Eukaryota</taxon>
        <taxon>Fungi</taxon>
        <taxon>Dikarya</taxon>
        <taxon>Basidiomycota</taxon>
        <taxon>Agaricomycotina</taxon>
        <taxon>Agaricomycetes</taxon>
        <taxon>Russulales</taxon>
        <taxon>Auriscalpiaceae</taxon>
        <taxon>Artomyces</taxon>
    </lineage>
</organism>
<reference evidence="1" key="2">
    <citation type="journal article" date="2022" name="New Phytol.">
        <title>Evolutionary transition to the ectomycorrhizal habit in the genomes of a hyperdiverse lineage of mushroom-forming fungi.</title>
        <authorList>
            <person name="Looney B."/>
            <person name="Miyauchi S."/>
            <person name="Morin E."/>
            <person name="Drula E."/>
            <person name="Courty P.E."/>
            <person name="Kohler A."/>
            <person name="Kuo A."/>
            <person name="LaButti K."/>
            <person name="Pangilinan J."/>
            <person name="Lipzen A."/>
            <person name="Riley R."/>
            <person name="Andreopoulos W."/>
            <person name="He G."/>
            <person name="Johnson J."/>
            <person name="Nolan M."/>
            <person name="Tritt A."/>
            <person name="Barry K.W."/>
            <person name="Grigoriev I.V."/>
            <person name="Nagy L.G."/>
            <person name="Hibbett D."/>
            <person name="Henrissat B."/>
            <person name="Matheny P.B."/>
            <person name="Labbe J."/>
            <person name="Martin F.M."/>
        </authorList>
    </citation>
    <scope>NUCLEOTIDE SEQUENCE</scope>
    <source>
        <strain evidence="1">HHB10654</strain>
    </source>
</reference>